<dbReference type="WBParaSite" id="PS1159_v2.g3755.t1">
    <property type="protein sequence ID" value="PS1159_v2.g3755.t1"/>
    <property type="gene ID" value="PS1159_v2.g3755"/>
</dbReference>
<accession>A0AC35GCY5</accession>
<dbReference type="Proteomes" id="UP000887580">
    <property type="component" value="Unplaced"/>
</dbReference>
<reference evidence="2" key="1">
    <citation type="submission" date="2022-11" db="UniProtKB">
        <authorList>
            <consortium name="WormBaseParasite"/>
        </authorList>
    </citation>
    <scope>IDENTIFICATION</scope>
</reference>
<evidence type="ECO:0000313" key="2">
    <source>
        <dbReference type="WBParaSite" id="PS1159_v2.g3755.t1"/>
    </source>
</evidence>
<organism evidence="1 2">
    <name type="scientific">Panagrolaimus sp. PS1159</name>
    <dbReference type="NCBI Taxonomy" id="55785"/>
    <lineage>
        <taxon>Eukaryota</taxon>
        <taxon>Metazoa</taxon>
        <taxon>Ecdysozoa</taxon>
        <taxon>Nematoda</taxon>
        <taxon>Chromadorea</taxon>
        <taxon>Rhabditida</taxon>
        <taxon>Tylenchina</taxon>
        <taxon>Panagrolaimomorpha</taxon>
        <taxon>Panagrolaimoidea</taxon>
        <taxon>Panagrolaimidae</taxon>
        <taxon>Panagrolaimus</taxon>
    </lineage>
</organism>
<sequence>TETEEEHLALFEEILKRVIKYGLMFKPKKCEIGKIELCYLGHVISERGVELGKDKVDKVKNFPVPKTVTQVRQFIGLASYHRKFIQGFSVIASPLVALTRKDAQFCWSESEQAAFDTLKEKLISAPILAQPDYEAAIGGSKPFIIWTDACKTGIGAVLTQEGIDGRLHPLFYVSKACSEAERNYNITQLEALAVVVAMRKLRTFIMGAKVVIRTDHQPLLGLFKGANLSPQLVRWALELQEYRDVKLEFVKGKANTVADALSRCHSRSDFGEHVEVMDSVVCTVQEQHENWFEILKTEESWTEICEKVAKEGRALQGRNIFGFANDSLVKIEKLGLERKVVPMEKRKALWEEVHCGKLGGHFGAKKLKQIISDRYFWPGMGKDIGEWTQGCMQCFAHRSHRRDRPPLCSIKTEFPMQIV</sequence>
<name>A0AC35GCY5_9BILA</name>
<proteinExistence type="predicted"/>
<protein>
    <submittedName>
        <fullName evidence="2">Uncharacterized protein</fullName>
    </submittedName>
</protein>
<evidence type="ECO:0000313" key="1">
    <source>
        <dbReference type="Proteomes" id="UP000887580"/>
    </source>
</evidence>